<proteinExistence type="inferred from homology"/>
<feature type="domain" description="HTH lysR-type" evidence="6">
    <location>
        <begin position="1"/>
        <end position="58"/>
    </location>
</feature>
<dbReference type="InterPro" id="IPR036388">
    <property type="entry name" value="WH-like_DNA-bd_sf"/>
</dbReference>
<sequence length="311" mass="33549">MNLRDLRYILAIAEHGHFGRAAKACHVSQPTLSGQVRRLEDYLGVAIFERRTRSVVPTEVGRRILDHARQALAHADAIEGEARAARDPFAGPLRLGVIPTVGPYLMPLVLRPLRARHPMLSVELWEDVTDDLIERLRDGTLDGILVGTEVPGADLASVPLFEEPFLAVLPATHPLAHAGRLEGRDLAPDMLVLADPHCLRDQTLAACGGHDARARALRAASLETLVNMVAAEYGTMVIPMLAARVSAVRDVVVRPLVGGVGRTVRLVSRKSFQRGPALDAVADVIREAANNAMVEFLDVLSARPGSEGNAS</sequence>
<evidence type="ECO:0000259" key="6">
    <source>
        <dbReference type="PROSITE" id="PS50931"/>
    </source>
</evidence>
<keyword evidence="8" id="KW-1185">Reference proteome</keyword>
<dbReference type="SUPFAM" id="SSF46785">
    <property type="entry name" value="Winged helix' DNA-binding domain"/>
    <property type="match status" value="1"/>
</dbReference>
<keyword evidence="2" id="KW-0805">Transcription regulation</keyword>
<reference evidence="7 8" key="1">
    <citation type="submission" date="2019-07" db="EMBL/GenBank/DDBJ databases">
        <title>Whole genome shotgun sequence of Microvirga aerophila NBRC 106136.</title>
        <authorList>
            <person name="Hosoyama A."/>
            <person name="Uohara A."/>
            <person name="Ohji S."/>
            <person name="Ichikawa N."/>
        </authorList>
    </citation>
    <scope>NUCLEOTIDE SEQUENCE [LARGE SCALE GENOMIC DNA]</scope>
    <source>
        <strain evidence="7 8">NBRC 106136</strain>
    </source>
</reference>
<gene>
    <name evidence="7" type="primary">oxyR</name>
    <name evidence="7" type="ORF">MAE02_13620</name>
</gene>
<evidence type="ECO:0000256" key="1">
    <source>
        <dbReference type="ARBA" id="ARBA00009437"/>
    </source>
</evidence>
<dbReference type="CDD" id="cd08411">
    <property type="entry name" value="PBP2_OxyR"/>
    <property type="match status" value="1"/>
</dbReference>
<dbReference type="PANTHER" id="PTHR30346">
    <property type="entry name" value="TRANSCRIPTIONAL DUAL REGULATOR HCAR-RELATED"/>
    <property type="match status" value="1"/>
</dbReference>
<dbReference type="InterPro" id="IPR005119">
    <property type="entry name" value="LysR_subst-bd"/>
</dbReference>
<dbReference type="Pfam" id="PF03466">
    <property type="entry name" value="LysR_substrate"/>
    <property type="match status" value="1"/>
</dbReference>
<comment type="caution">
    <text evidence="7">The sequence shown here is derived from an EMBL/GenBank/DDBJ whole genome shotgun (WGS) entry which is preliminary data.</text>
</comment>
<dbReference type="PRINTS" id="PR00039">
    <property type="entry name" value="HTHLYSR"/>
</dbReference>
<dbReference type="OrthoDB" id="9775392at2"/>
<dbReference type="GO" id="GO:0003677">
    <property type="term" value="F:DNA binding"/>
    <property type="evidence" value="ECO:0007669"/>
    <property type="project" value="UniProtKB-KW"/>
</dbReference>
<evidence type="ECO:0000256" key="5">
    <source>
        <dbReference type="ARBA" id="ARBA00023163"/>
    </source>
</evidence>
<evidence type="ECO:0000256" key="4">
    <source>
        <dbReference type="ARBA" id="ARBA00023159"/>
    </source>
</evidence>
<accession>A0A512BNX4</accession>
<dbReference type="Gene3D" id="3.40.190.10">
    <property type="entry name" value="Periplasmic binding protein-like II"/>
    <property type="match status" value="2"/>
</dbReference>
<name>A0A512BNX4_9HYPH</name>
<dbReference type="PROSITE" id="PS50931">
    <property type="entry name" value="HTH_LYSR"/>
    <property type="match status" value="1"/>
</dbReference>
<dbReference type="FunFam" id="1.10.10.10:FF:000001">
    <property type="entry name" value="LysR family transcriptional regulator"/>
    <property type="match status" value="1"/>
</dbReference>
<dbReference type="Proteomes" id="UP000321085">
    <property type="component" value="Unassembled WGS sequence"/>
</dbReference>
<dbReference type="EMBL" id="BJYU01000015">
    <property type="protein sequence ID" value="GEO13666.1"/>
    <property type="molecule type" value="Genomic_DNA"/>
</dbReference>
<keyword evidence="5" id="KW-0804">Transcription</keyword>
<evidence type="ECO:0000313" key="8">
    <source>
        <dbReference type="Proteomes" id="UP000321085"/>
    </source>
</evidence>
<dbReference type="Pfam" id="PF00126">
    <property type="entry name" value="HTH_1"/>
    <property type="match status" value="1"/>
</dbReference>
<evidence type="ECO:0000313" key="7">
    <source>
        <dbReference type="EMBL" id="GEO13666.1"/>
    </source>
</evidence>
<dbReference type="GO" id="GO:0003700">
    <property type="term" value="F:DNA-binding transcription factor activity"/>
    <property type="evidence" value="ECO:0007669"/>
    <property type="project" value="InterPro"/>
</dbReference>
<comment type="similarity">
    <text evidence="1">Belongs to the LysR transcriptional regulatory family.</text>
</comment>
<dbReference type="AlphaFoldDB" id="A0A512BNX4"/>
<dbReference type="GO" id="GO:0032993">
    <property type="term" value="C:protein-DNA complex"/>
    <property type="evidence" value="ECO:0007669"/>
    <property type="project" value="TreeGrafter"/>
</dbReference>
<dbReference type="Gene3D" id="1.10.10.10">
    <property type="entry name" value="Winged helix-like DNA-binding domain superfamily/Winged helix DNA-binding domain"/>
    <property type="match status" value="1"/>
</dbReference>
<protein>
    <submittedName>
        <fullName evidence="7">LysR family transcriptional regulator</fullName>
    </submittedName>
</protein>
<organism evidence="7 8">
    <name type="scientific">Microvirga aerophila</name>
    <dbReference type="NCBI Taxonomy" id="670291"/>
    <lineage>
        <taxon>Bacteria</taxon>
        <taxon>Pseudomonadati</taxon>
        <taxon>Pseudomonadota</taxon>
        <taxon>Alphaproteobacteria</taxon>
        <taxon>Hyphomicrobiales</taxon>
        <taxon>Methylobacteriaceae</taxon>
        <taxon>Microvirga</taxon>
    </lineage>
</organism>
<dbReference type="InterPro" id="IPR000847">
    <property type="entry name" value="LysR_HTH_N"/>
</dbReference>
<dbReference type="SUPFAM" id="SSF53850">
    <property type="entry name" value="Periplasmic binding protein-like II"/>
    <property type="match status" value="1"/>
</dbReference>
<keyword evidence="3" id="KW-0238">DNA-binding</keyword>
<dbReference type="PANTHER" id="PTHR30346:SF26">
    <property type="entry name" value="HYDROGEN PEROXIDE-INDUCIBLE GENES ACTIVATOR"/>
    <property type="match status" value="1"/>
</dbReference>
<evidence type="ECO:0000256" key="3">
    <source>
        <dbReference type="ARBA" id="ARBA00023125"/>
    </source>
</evidence>
<keyword evidence="4" id="KW-0010">Activator</keyword>
<evidence type="ECO:0000256" key="2">
    <source>
        <dbReference type="ARBA" id="ARBA00023015"/>
    </source>
</evidence>
<dbReference type="InterPro" id="IPR036390">
    <property type="entry name" value="WH_DNA-bd_sf"/>
</dbReference>